<evidence type="ECO:0008006" key="4">
    <source>
        <dbReference type="Google" id="ProtNLM"/>
    </source>
</evidence>
<keyword evidence="1" id="KW-0472">Membrane</keyword>
<feature type="transmembrane region" description="Helical" evidence="1">
    <location>
        <begin position="21"/>
        <end position="42"/>
    </location>
</feature>
<sequence>MKHRINLYQNQFHPKLELVTLHSVVGICAGLFITLLLVWGGIRWSVSDNTDRLAAFEAQNRQLDEDVQMLQSKLATRQPSPALKARVTMLRNTLAKQDVLLAELSSREVIKKQGFAQLLTDLAAQSSTDLWLESISASESILYLEGQVSAPRALPQWLNRLAQTPSFSGRTFDSASVIREDEALYFALQTDRQADVSETQQGGVQ</sequence>
<keyword evidence="1" id="KW-1133">Transmembrane helix</keyword>
<dbReference type="RefSeq" id="WP_262993573.1">
    <property type="nucleotide sequence ID" value="NZ_JAOTJC010000007.1"/>
</dbReference>
<keyword evidence="3" id="KW-1185">Reference proteome</keyword>
<name>A0ABT2VS19_9ALTE</name>
<organism evidence="2 3">
    <name type="scientific">Alteromonas salexigens</name>
    <dbReference type="NCBI Taxonomy" id="2982530"/>
    <lineage>
        <taxon>Bacteria</taxon>
        <taxon>Pseudomonadati</taxon>
        <taxon>Pseudomonadota</taxon>
        <taxon>Gammaproteobacteria</taxon>
        <taxon>Alteromonadales</taxon>
        <taxon>Alteromonadaceae</taxon>
        <taxon>Alteromonas/Salinimonas group</taxon>
        <taxon>Alteromonas</taxon>
    </lineage>
</organism>
<reference evidence="3" key="1">
    <citation type="submission" date="2023-07" db="EMBL/GenBank/DDBJ databases">
        <title>Study on multiphase classification of strain Alteromonas salexigens isolated from the Yellow Sea.</title>
        <authorList>
            <person name="Sun L."/>
        </authorList>
    </citation>
    <scope>NUCLEOTIDE SEQUENCE [LARGE SCALE GENOMIC DNA]</scope>
    <source>
        <strain evidence="3">ASW11-19</strain>
    </source>
</reference>
<protein>
    <recommendedName>
        <fullName evidence="4">Agglutinin biogenesis protein MshI</fullName>
    </recommendedName>
</protein>
<accession>A0ABT2VS19</accession>
<proteinExistence type="predicted"/>
<evidence type="ECO:0000313" key="2">
    <source>
        <dbReference type="EMBL" id="MCU7554699.1"/>
    </source>
</evidence>
<dbReference type="Proteomes" id="UP001209257">
    <property type="component" value="Unassembled WGS sequence"/>
</dbReference>
<dbReference type="EMBL" id="JAOTJC010000007">
    <property type="protein sequence ID" value="MCU7554699.1"/>
    <property type="molecule type" value="Genomic_DNA"/>
</dbReference>
<comment type="caution">
    <text evidence="2">The sequence shown here is derived from an EMBL/GenBank/DDBJ whole genome shotgun (WGS) entry which is preliminary data.</text>
</comment>
<gene>
    <name evidence="2" type="ORF">OCL06_08820</name>
</gene>
<evidence type="ECO:0000256" key="1">
    <source>
        <dbReference type="SAM" id="Phobius"/>
    </source>
</evidence>
<evidence type="ECO:0000313" key="3">
    <source>
        <dbReference type="Proteomes" id="UP001209257"/>
    </source>
</evidence>
<keyword evidence="1" id="KW-0812">Transmembrane</keyword>